<evidence type="ECO:0000313" key="3">
    <source>
        <dbReference type="Proteomes" id="UP000530032"/>
    </source>
</evidence>
<evidence type="ECO:0008006" key="4">
    <source>
        <dbReference type="Google" id="ProtNLM"/>
    </source>
</evidence>
<dbReference type="RefSeq" id="WP_198460536.1">
    <property type="nucleotide sequence ID" value="NZ_JABBCQ020000010.1"/>
</dbReference>
<evidence type="ECO:0000313" key="2">
    <source>
        <dbReference type="EMBL" id="MBI1625374.1"/>
    </source>
</evidence>
<name>A0A843B9F8_9BURK</name>
<gene>
    <name evidence="2" type="ORF">HF327_012795</name>
</gene>
<keyword evidence="1" id="KW-0175">Coiled coil</keyword>
<reference evidence="2" key="1">
    <citation type="submission" date="2020-12" db="EMBL/GenBank/DDBJ databases">
        <title>Comamonas sp. nov., isolated from stream water.</title>
        <authorList>
            <person name="Park K.-H."/>
        </authorList>
    </citation>
    <scope>NUCLEOTIDE SEQUENCE</scope>
    <source>
        <strain evidence="2">EJ-4</strain>
    </source>
</reference>
<dbReference type="EMBL" id="JABBCQ020000010">
    <property type="protein sequence ID" value="MBI1625374.1"/>
    <property type="molecule type" value="Genomic_DNA"/>
</dbReference>
<dbReference type="CDD" id="cd00188">
    <property type="entry name" value="TOPRIM"/>
    <property type="match status" value="1"/>
</dbReference>
<protein>
    <recommendedName>
        <fullName evidence="4">Toprim domain-containing protein</fullName>
    </recommendedName>
</protein>
<comment type="caution">
    <text evidence="2">The sequence shown here is derived from an EMBL/GenBank/DDBJ whole genome shotgun (WGS) entry which is preliminary data.</text>
</comment>
<feature type="coiled-coil region" evidence="1">
    <location>
        <begin position="84"/>
        <end position="111"/>
    </location>
</feature>
<sequence length="356" mass="40091">MENYQKVLDQMAVFGIELRDKDLAQLPYKIDSGKRVTCGKGGKDWYKLYLFQPRNTSKKWVTGTFGTYRNGGAWCKVEQDWAELSQAERDRMVAEREAAKAAAAIERAKEIANASADALTIWRKAVPTQTTLYLERKQVIGETCRMLDQSLTLRWPAQRKGEDDTVWTLPAGTLVLPLMRYDMPRAEAMRGVQFIKPDGSKIYLRQFDKPGCCIRLGEVNADTALMLVVEGYATGGTARRATAYAWPVFVAMDAGNLAHVVPLLRELYPDVRMLILADDDYRTRDKRTGQLNNPGRTAAKAVARKTERCDFVWPIFNPTNRGPKDTDFNDLHVLEGLGAVSDQLMGVIQEITKHHG</sequence>
<dbReference type="Proteomes" id="UP000530032">
    <property type="component" value="Unassembled WGS sequence"/>
</dbReference>
<evidence type="ECO:0000256" key="1">
    <source>
        <dbReference type="SAM" id="Coils"/>
    </source>
</evidence>
<proteinExistence type="predicted"/>
<organism evidence="2 3">
    <name type="scientific">Comamonas suwonensis</name>
    <dbReference type="NCBI Taxonomy" id="2606214"/>
    <lineage>
        <taxon>Bacteria</taxon>
        <taxon>Pseudomonadati</taxon>
        <taxon>Pseudomonadota</taxon>
        <taxon>Betaproteobacteria</taxon>
        <taxon>Burkholderiales</taxon>
        <taxon>Comamonadaceae</taxon>
        <taxon>Comamonas</taxon>
    </lineage>
</organism>
<accession>A0A843B9F8</accession>
<dbReference type="AlphaFoldDB" id="A0A843B9F8"/>
<keyword evidence="3" id="KW-1185">Reference proteome</keyword>